<dbReference type="Pfam" id="PF00067">
    <property type="entry name" value="p450"/>
    <property type="match status" value="1"/>
</dbReference>
<evidence type="ECO:0000256" key="9">
    <source>
        <dbReference type="PIRSR" id="PIRSR602401-1"/>
    </source>
</evidence>
<accession>A0A4S4M015</accession>
<keyword evidence="5 9" id="KW-0479">Metal-binding</keyword>
<evidence type="ECO:0000256" key="1">
    <source>
        <dbReference type="ARBA" id="ARBA00001971"/>
    </source>
</evidence>
<dbReference type="SUPFAM" id="SSF48264">
    <property type="entry name" value="Cytochrome P450"/>
    <property type="match status" value="1"/>
</dbReference>
<evidence type="ECO:0000313" key="11">
    <source>
        <dbReference type="EMBL" id="THH18294.1"/>
    </source>
</evidence>
<evidence type="ECO:0000256" key="4">
    <source>
        <dbReference type="ARBA" id="ARBA00022617"/>
    </source>
</evidence>
<keyword evidence="8 10" id="KW-0503">Monooxygenase</keyword>
<evidence type="ECO:0000256" key="7">
    <source>
        <dbReference type="ARBA" id="ARBA00023004"/>
    </source>
</evidence>
<dbReference type="PANTHER" id="PTHR46300">
    <property type="entry name" value="P450, PUTATIVE (EUROFUNG)-RELATED-RELATED"/>
    <property type="match status" value="1"/>
</dbReference>
<protein>
    <recommendedName>
        <fullName evidence="13">Cytochrome P450</fullName>
    </recommendedName>
</protein>
<name>A0A4S4M015_9AGAM</name>
<keyword evidence="12" id="KW-1185">Reference proteome</keyword>
<dbReference type="PRINTS" id="PR00385">
    <property type="entry name" value="P450"/>
</dbReference>
<dbReference type="EMBL" id="SGPL01000080">
    <property type="protein sequence ID" value="THH18294.1"/>
    <property type="molecule type" value="Genomic_DNA"/>
</dbReference>
<evidence type="ECO:0000256" key="6">
    <source>
        <dbReference type="ARBA" id="ARBA00023002"/>
    </source>
</evidence>
<dbReference type="PROSITE" id="PS00086">
    <property type="entry name" value="CYTOCHROME_P450"/>
    <property type="match status" value="1"/>
</dbReference>
<keyword evidence="6 10" id="KW-0560">Oxidoreductase</keyword>
<dbReference type="AlphaFoldDB" id="A0A4S4M015"/>
<dbReference type="InterPro" id="IPR001128">
    <property type="entry name" value="Cyt_P450"/>
</dbReference>
<evidence type="ECO:0008006" key="13">
    <source>
        <dbReference type="Google" id="ProtNLM"/>
    </source>
</evidence>
<dbReference type="PANTHER" id="PTHR46300:SF1">
    <property type="entry name" value="P450, PUTATIVE (EUROFUNG)-RELATED"/>
    <property type="match status" value="1"/>
</dbReference>
<dbReference type="InterPro" id="IPR036396">
    <property type="entry name" value="Cyt_P450_sf"/>
</dbReference>
<evidence type="ECO:0000256" key="3">
    <source>
        <dbReference type="ARBA" id="ARBA00010617"/>
    </source>
</evidence>
<feature type="binding site" description="axial binding residue" evidence="9">
    <location>
        <position position="416"/>
    </location>
    <ligand>
        <name>heme</name>
        <dbReference type="ChEBI" id="CHEBI:30413"/>
    </ligand>
    <ligandPart>
        <name>Fe</name>
        <dbReference type="ChEBI" id="CHEBI:18248"/>
    </ligandPart>
</feature>
<dbReference type="CDD" id="cd11065">
    <property type="entry name" value="CYP64-like"/>
    <property type="match status" value="1"/>
</dbReference>
<evidence type="ECO:0000256" key="5">
    <source>
        <dbReference type="ARBA" id="ARBA00022723"/>
    </source>
</evidence>
<dbReference type="GO" id="GO:0020037">
    <property type="term" value="F:heme binding"/>
    <property type="evidence" value="ECO:0007669"/>
    <property type="project" value="InterPro"/>
</dbReference>
<dbReference type="PRINTS" id="PR00463">
    <property type="entry name" value="EP450I"/>
</dbReference>
<dbReference type="InterPro" id="IPR002401">
    <property type="entry name" value="Cyt_P450_E_grp-I"/>
</dbReference>
<comment type="caution">
    <text evidence="11">The sequence shown here is derived from an EMBL/GenBank/DDBJ whole genome shotgun (WGS) entry which is preliminary data.</text>
</comment>
<dbReference type="OrthoDB" id="2789670at2759"/>
<organism evidence="11 12">
    <name type="scientific">Bondarzewia mesenterica</name>
    <dbReference type="NCBI Taxonomy" id="1095465"/>
    <lineage>
        <taxon>Eukaryota</taxon>
        <taxon>Fungi</taxon>
        <taxon>Dikarya</taxon>
        <taxon>Basidiomycota</taxon>
        <taxon>Agaricomycotina</taxon>
        <taxon>Agaricomycetes</taxon>
        <taxon>Russulales</taxon>
        <taxon>Bondarzewiaceae</taxon>
        <taxon>Bondarzewia</taxon>
    </lineage>
</organism>
<dbReference type="InterPro" id="IPR050364">
    <property type="entry name" value="Cytochrome_P450_fung"/>
</dbReference>
<keyword evidence="4 9" id="KW-0349">Heme</keyword>
<reference evidence="11 12" key="1">
    <citation type="submission" date="2019-02" db="EMBL/GenBank/DDBJ databases">
        <title>Genome sequencing of the rare red list fungi Bondarzewia mesenterica.</title>
        <authorList>
            <person name="Buettner E."/>
            <person name="Kellner H."/>
        </authorList>
    </citation>
    <scope>NUCLEOTIDE SEQUENCE [LARGE SCALE GENOMIC DNA]</scope>
    <source>
        <strain evidence="11 12">DSM 108281</strain>
    </source>
</reference>
<dbReference type="InterPro" id="IPR017972">
    <property type="entry name" value="Cyt_P450_CS"/>
</dbReference>
<dbReference type="GO" id="GO:0005506">
    <property type="term" value="F:iron ion binding"/>
    <property type="evidence" value="ECO:0007669"/>
    <property type="project" value="InterPro"/>
</dbReference>
<dbReference type="Proteomes" id="UP000310158">
    <property type="component" value="Unassembled WGS sequence"/>
</dbReference>
<gene>
    <name evidence="11" type="ORF">EW146_g2667</name>
</gene>
<comment type="pathway">
    <text evidence="2">Secondary metabolite biosynthesis.</text>
</comment>
<keyword evidence="7 9" id="KW-0408">Iron</keyword>
<comment type="cofactor">
    <cofactor evidence="1 9">
        <name>heme</name>
        <dbReference type="ChEBI" id="CHEBI:30413"/>
    </cofactor>
</comment>
<evidence type="ECO:0000256" key="8">
    <source>
        <dbReference type="ARBA" id="ARBA00023033"/>
    </source>
</evidence>
<dbReference type="Gene3D" id="1.10.630.10">
    <property type="entry name" value="Cytochrome P450"/>
    <property type="match status" value="1"/>
</dbReference>
<evidence type="ECO:0000313" key="12">
    <source>
        <dbReference type="Proteomes" id="UP000310158"/>
    </source>
</evidence>
<comment type="similarity">
    <text evidence="3 10">Belongs to the cytochrome P450 family.</text>
</comment>
<evidence type="ECO:0000256" key="10">
    <source>
        <dbReference type="RuleBase" id="RU000461"/>
    </source>
</evidence>
<sequence>MLGAVLYSLRWRRTTKDLPLPPGPPGHWLWGNEVPEKRTFLKYAEWTDKYGPVYTLRHGRRTIIVIGRNDAALEIMEKEGAHTADRPRAVAGGEMISGNMRLLLIGVGDRFRKLRKALHSQLQPKIVPTYEPLQRLNAKVLVHDILDNPEAHCEHAKRFSASVILSLTYGKPSPSHPADPDITLVNLCLLRFGLAVRPGAHIVEDMPWLKYLPFYGLTLRRYHREELNLFTRQLQGARSDMAAGKAAPSFSKYLLERQNELGLSDNETAYLAGSMFGAGSETTASAIGIIIMASACFPEAQKVVQDELDTMVGPDRLPIFGDWDSLPQIHAFILETFRWRPGTAPGFQHRVTKDIIYRGYRIPAGTTVLANHWAIGRDPELFPDADKFDPQRWLDEKGQIRQDLKFPNFGFGRRVCPGQPLAMRSLFITTAFILWSFKISEDPSRPIDTFALSEGSFTFPLPFAAKFEPRQSKLREFIAEDEL</sequence>
<dbReference type="GO" id="GO:0004497">
    <property type="term" value="F:monooxygenase activity"/>
    <property type="evidence" value="ECO:0007669"/>
    <property type="project" value="UniProtKB-KW"/>
</dbReference>
<evidence type="ECO:0000256" key="2">
    <source>
        <dbReference type="ARBA" id="ARBA00005179"/>
    </source>
</evidence>
<proteinExistence type="inferred from homology"/>
<dbReference type="GO" id="GO:0016705">
    <property type="term" value="F:oxidoreductase activity, acting on paired donors, with incorporation or reduction of molecular oxygen"/>
    <property type="evidence" value="ECO:0007669"/>
    <property type="project" value="InterPro"/>
</dbReference>